<dbReference type="PANTHER" id="PTHR22145">
    <property type="entry name" value="SI:CH211-266K22.6"/>
    <property type="match status" value="1"/>
</dbReference>
<dbReference type="PANTHER" id="PTHR22145:SF2">
    <property type="entry name" value="SI:CH211-266K22.6"/>
    <property type="match status" value="1"/>
</dbReference>
<keyword evidence="3" id="KW-1185">Reference proteome</keyword>
<feature type="compositionally biased region" description="Gly residues" evidence="1">
    <location>
        <begin position="545"/>
        <end position="554"/>
    </location>
</feature>
<dbReference type="EMBL" id="CM015723">
    <property type="protein sequence ID" value="KAF3696751.1"/>
    <property type="molecule type" value="Genomic_DNA"/>
</dbReference>
<dbReference type="Proteomes" id="UP000503349">
    <property type="component" value="Chromosome 12"/>
</dbReference>
<protein>
    <submittedName>
        <fullName evidence="2">Protein FAM217B</fullName>
    </submittedName>
</protein>
<feature type="region of interest" description="Disordered" evidence="1">
    <location>
        <begin position="518"/>
        <end position="685"/>
    </location>
</feature>
<proteinExistence type="predicted"/>
<feature type="compositionally biased region" description="Polar residues" evidence="1">
    <location>
        <begin position="153"/>
        <end position="163"/>
    </location>
</feature>
<dbReference type="Pfam" id="PF15344">
    <property type="entry name" value="FAM217"/>
    <property type="match status" value="1"/>
</dbReference>
<feature type="compositionally biased region" description="Basic and acidic residues" evidence="1">
    <location>
        <begin position="600"/>
        <end position="622"/>
    </location>
</feature>
<feature type="region of interest" description="Disordered" evidence="1">
    <location>
        <begin position="417"/>
        <end position="460"/>
    </location>
</feature>
<reference evidence="2 3" key="1">
    <citation type="submission" date="2019-02" db="EMBL/GenBank/DDBJ databases">
        <title>Opniocepnalus argus genome.</title>
        <authorList>
            <person name="Zhou C."/>
            <person name="Xiao S."/>
        </authorList>
    </citation>
    <scope>NUCLEOTIDE SEQUENCE [LARGE SCALE GENOMIC DNA]</scope>
    <source>
        <strain evidence="2">OARG1902GOOAL</strain>
        <tissue evidence="2">Muscle</tissue>
    </source>
</reference>
<evidence type="ECO:0000313" key="3">
    <source>
        <dbReference type="Proteomes" id="UP000503349"/>
    </source>
</evidence>
<feature type="region of interest" description="Disordered" evidence="1">
    <location>
        <begin position="153"/>
        <end position="319"/>
    </location>
</feature>
<reference evidence="3" key="2">
    <citation type="submission" date="2019-02" db="EMBL/GenBank/DDBJ databases">
        <title>Opniocepnalus argus Var Kimnra genome.</title>
        <authorList>
            <person name="Zhou C."/>
            <person name="Xiao S."/>
        </authorList>
    </citation>
    <scope>NUCLEOTIDE SEQUENCE [LARGE SCALE GENOMIC DNA]</scope>
</reference>
<evidence type="ECO:0000256" key="1">
    <source>
        <dbReference type="SAM" id="MobiDB-lite"/>
    </source>
</evidence>
<sequence length="685" mass="75085">MRAQCNMKPQTDQKGFCGLRLKERLLCAYFNSHDALVTLTSTQAANHSAAAIRVDHKQKNEFTPATESRLSTPAHDALQHFRENGCFQPHSQNRVSDPRCRLGSLATAASNCAGLGTTSPLATCNMGPIMQERTASATLKRVVSKEKIRVKNTENNVPITSSKKGNRMKKAVSQKKGLPGPDQEKDIVTTVQKGALSKGGRVKSGSTRNKSQLSSPEEEDLRPQLRKHLHRKEEKRENQRVSHCSNEVQQNRVGMGKNRRALSLPLSPISGLRHMPAHSPVPTPTPEALQQHYNQKDEDTDSASDLSDSERLPVLPSPCTPCTPPHLNLRAEVINTNDFPPDFPGPRGIVGDENESEKPIFSYPDFLPPPFNSWSLRQLAVFLHTEGRGAPRPKPVGSLEKYLERLLQLEWLQIQTVQAESSRPPGSRPRPQSFPSATGAHPPRPHTAPPTRLNSPKGLRQSQRAFPFTPVNNPPSPASTQQQLSRFPVCPHCHIRYPLCNGSCSAYAYQRHSRLSPLLERRATPGAPVKRSSSETRATSTEGRSPGGQGGGGAQTPVSPSAGRSHVRHMQAVGNARKYPQECGANPNGRSQVRKSRVRANSETDVKKEPGGIKAPGADKHAFAASKQEVITSKRAEKDWQRMEAGGQTSKTAVKRAAKEPQSLSKAPLSSKQNSKTKNVHFVKK</sequence>
<feature type="compositionally biased region" description="Basic and acidic residues" evidence="1">
    <location>
        <begin position="231"/>
        <end position="240"/>
    </location>
</feature>
<feature type="compositionally biased region" description="Polar residues" evidence="1">
    <location>
        <begin position="662"/>
        <end position="677"/>
    </location>
</feature>
<gene>
    <name evidence="2" type="ORF">EXN66_Car012429</name>
</gene>
<accession>A0A6G1Q2B4</accession>
<dbReference type="AlphaFoldDB" id="A0A6G1Q2B4"/>
<feature type="compositionally biased region" description="Low complexity" evidence="1">
    <location>
        <begin position="535"/>
        <end position="544"/>
    </location>
</feature>
<feature type="compositionally biased region" description="Basic and acidic residues" evidence="1">
    <location>
        <begin position="632"/>
        <end position="642"/>
    </location>
</feature>
<dbReference type="InterPro" id="IPR029266">
    <property type="entry name" value="FAM217"/>
</dbReference>
<name>A0A6G1Q2B4_CHAAH</name>
<feature type="compositionally biased region" description="Basic residues" evidence="1">
    <location>
        <begin position="164"/>
        <end position="173"/>
    </location>
</feature>
<feature type="compositionally biased region" description="Polar residues" evidence="1">
    <location>
        <begin position="241"/>
        <end position="252"/>
    </location>
</feature>
<feature type="compositionally biased region" description="Low complexity" evidence="1">
    <location>
        <begin position="421"/>
        <end position="436"/>
    </location>
</feature>
<organism evidence="2 3">
    <name type="scientific">Channa argus</name>
    <name type="common">Northern snakehead</name>
    <name type="synonym">Ophicephalus argus</name>
    <dbReference type="NCBI Taxonomy" id="215402"/>
    <lineage>
        <taxon>Eukaryota</taxon>
        <taxon>Metazoa</taxon>
        <taxon>Chordata</taxon>
        <taxon>Craniata</taxon>
        <taxon>Vertebrata</taxon>
        <taxon>Euteleostomi</taxon>
        <taxon>Actinopterygii</taxon>
        <taxon>Neopterygii</taxon>
        <taxon>Teleostei</taxon>
        <taxon>Neoteleostei</taxon>
        <taxon>Acanthomorphata</taxon>
        <taxon>Anabantaria</taxon>
        <taxon>Anabantiformes</taxon>
        <taxon>Channoidei</taxon>
        <taxon>Channidae</taxon>
        <taxon>Channa</taxon>
    </lineage>
</organism>
<feature type="compositionally biased region" description="Polar residues" evidence="1">
    <location>
        <begin position="204"/>
        <end position="215"/>
    </location>
</feature>
<evidence type="ECO:0000313" key="2">
    <source>
        <dbReference type="EMBL" id="KAF3696751.1"/>
    </source>
</evidence>